<dbReference type="Gene3D" id="3.20.20.140">
    <property type="entry name" value="Metal-dependent hydrolases"/>
    <property type="match status" value="1"/>
</dbReference>
<dbReference type="InterPro" id="IPR032466">
    <property type="entry name" value="Metal_Hydrolase"/>
</dbReference>
<dbReference type="AlphaFoldDB" id="A0A1N6K223"/>
<dbReference type="CDD" id="cd01292">
    <property type="entry name" value="metallo-dependent_hydrolases"/>
    <property type="match status" value="1"/>
</dbReference>
<sequence length="284" mass="31987">MIVDIHTHVFRPDTDFGPKLLADMKRCNIDPTIWRGLGEKHLESTKAADVAIVFGLQASATDWNIPNDIVAAHVALAPHRLLFFASIDPALPDFMEELEKCHRQDGAVGVKMSPLYQDVHPGDPRCYQIYRYCEKHGLPILFHAGTSFVSGTPLDYSRPVHFDKVAVDFPELRMVLAHLGHPWEGETIAVIRRHANVYADLSALYYRPWQFYNSMQLLVEYRTHEKVLFGSDFPFTTTADSINGVRNINHILANSGLPSIPQEVTEGIIHRNTLELLGLPDPGK</sequence>
<proteinExistence type="predicted"/>
<dbReference type="SUPFAM" id="SSF51556">
    <property type="entry name" value="Metallo-dependent hydrolases"/>
    <property type="match status" value="1"/>
</dbReference>
<name>A0A1N6K223_9BACT</name>
<dbReference type="EMBL" id="FSRA01000002">
    <property type="protein sequence ID" value="SIO50628.1"/>
    <property type="molecule type" value="Genomic_DNA"/>
</dbReference>
<feature type="domain" description="Amidohydrolase-related" evidence="2">
    <location>
        <begin position="3"/>
        <end position="279"/>
    </location>
</feature>
<dbReference type="InterPro" id="IPR032465">
    <property type="entry name" value="ACMSD"/>
</dbReference>
<evidence type="ECO:0000259" key="2">
    <source>
        <dbReference type="Pfam" id="PF04909"/>
    </source>
</evidence>
<dbReference type="InterPro" id="IPR006680">
    <property type="entry name" value="Amidohydro-rel"/>
</dbReference>
<dbReference type="RefSeq" id="WP_074242207.1">
    <property type="nucleotide sequence ID" value="NZ_FSRA01000002.1"/>
</dbReference>
<reference evidence="3 4" key="1">
    <citation type="submission" date="2016-11" db="EMBL/GenBank/DDBJ databases">
        <authorList>
            <person name="Jaros S."/>
            <person name="Januszkiewicz K."/>
            <person name="Wedrychowicz H."/>
        </authorList>
    </citation>
    <scope>NUCLEOTIDE SEQUENCE [LARGE SCALE GENOMIC DNA]</scope>
    <source>
        <strain evidence="3 4">DSM 24787</strain>
    </source>
</reference>
<dbReference type="STRING" id="536979.SAMN04488055_4929"/>
<dbReference type="PANTHER" id="PTHR21240">
    <property type="entry name" value="2-AMINO-3-CARBOXYLMUCONATE-6-SEMIALDEHYDE DECARBOXYLASE"/>
    <property type="match status" value="1"/>
</dbReference>
<dbReference type="GO" id="GO:0016831">
    <property type="term" value="F:carboxy-lyase activity"/>
    <property type="evidence" value="ECO:0007669"/>
    <property type="project" value="InterPro"/>
</dbReference>
<keyword evidence="1" id="KW-0456">Lyase</keyword>
<protein>
    <recommendedName>
        <fullName evidence="2">Amidohydrolase-related domain-containing protein</fullName>
    </recommendedName>
</protein>
<dbReference type="PANTHER" id="PTHR21240:SF19">
    <property type="entry name" value="CATALYTIC_ HYDROLASE"/>
    <property type="match status" value="1"/>
</dbReference>
<organism evidence="3 4">
    <name type="scientific">Chitinophaga niabensis</name>
    <dbReference type="NCBI Taxonomy" id="536979"/>
    <lineage>
        <taxon>Bacteria</taxon>
        <taxon>Pseudomonadati</taxon>
        <taxon>Bacteroidota</taxon>
        <taxon>Chitinophagia</taxon>
        <taxon>Chitinophagales</taxon>
        <taxon>Chitinophagaceae</taxon>
        <taxon>Chitinophaga</taxon>
    </lineage>
</organism>
<dbReference type="GO" id="GO:0016787">
    <property type="term" value="F:hydrolase activity"/>
    <property type="evidence" value="ECO:0007669"/>
    <property type="project" value="InterPro"/>
</dbReference>
<dbReference type="OrthoDB" id="5450317at2"/>
<keyword evidence="4" id="KW-1185">Reference proteome</keyword>
<dbReference type="Pfam" id="PF04909">
    <property type="entry name" value="Amidohydro_2"/>
    <property type="match status" value="1"/>
</dbReference>
<evidence type="ECO:0000256" key="1">
    <source>
        <dbReference type="ARBA" id="ARBA00023239"/>
    </source>
</evidence>
<evidence type="ECO:0000313" key="3">
    <source>
        <dbReference type="EMBL" id="SIO50628.1"/>
    </source>
</evidence>
<evidence type="ECO:0000313" key="4">
    <source>
        <dbReference type="Proteomes" id="UP000185003"/>
    </source>
</evidence>
<dbReference type="Proteomes" id="UP000185003">
    <property type="component" value="Unassembled WGS sequence"/>
</dbReference>
<accession>A0A1N6K223</accession>
<gene>
    <name evidence="3" type="ORF">SAMN04488055_4929</name>
</gene>